<name>A0A660E0V1_9LACO</name>
<dbReference type="Proteomes" id="UP000289996">
    <property type="component" value="Unassembled WGS sequence"/>
</dbReference>
<dbReference type="Gene3D" id="3.40.50.1820">
    <property type="entry name" value="alpha/beta hydrolase"/>
    <property type="match status" value="1"/>
</dbReference>
<dbReference type="EMBL" id="UYIG01000035">
    <property type="protein sequence ID" value="VDG27606.1"/>
    <property type="molecule type" value="Genomic_DNA"/>
</dbReference>
<dbReference type="RefSeq" id="WP_130845411.1">
    <property type="nucleotide sequence ID" value="NZ_BJDY01000006.1"/>
</dbReference>
<evidence type="ECO:0000313" key="2">
    <source>
        <dbReference type="Proteomes" id="UP000289996"/>
    </source>
</evidence>
<dbReference type="GO" id="GO:0016787">
    <property type="term" value="F:hydrolase activity"/>
    <property type="evidence" value="ECO:0007669"/>
    <property type="project" value="UniProtKB-KW"/>
</dbReference>
<gene>
    <name evidence="1" type="ORF">MUDAN_MDHGFNIF_02452</name>
</gene>
<reference evidence="1 2" key="1">
    <citation type="submission" date="2018-11" db="EMBL/GenBank/DDBJ databases">
        <authorList>
            <person name="Wuyts S."/>
        </authorList>
    </citation>
    <scope>NUCLEOTIDE SEQUENCE [LARGE SCALE GENOMIC DNA]</scope>
    <source>
        <strain evidence="1">Lactobacillus mudanjiangensis AMBF249</strain>
    </source>
</reference>
<protein>
    <submittedName>
        <fullName evidence="1">Hydrolase [Lactobacillus pentosus]</fullName>
    </submittedName>
</protein>
<evidence type="ECO:0000313" key="1">
    <source>
        <dbReference type="EMBL" id="VDG27606.1"/>
    </source>
</evidence>
<dbReference type="AlphaFoldDB" id="A0A660E0V1"/>
<dbReference type="InterPro" id="IPR010315">
    <property type="entry name" value="DUF915_hydro-like"/>
</dbReference>
<organism evidence="1 2">
    <name type="scientific">Lactiplantibacillus mudanjiangensis</name>
    <dbReference type="NCBI Taxonomy" id="1296538"/>
    <lineage>
        <taxon>Bacteria</taxon>
        <taxon>Bacillati</taxon>
        <taxon>Bacillota</taxon>
        <taxon>Bacilli</taxon>
        <taxon>Lactobacillales</taxon>
        <taxon>Lactobacillaceae</taxon>
        <taxon>Lactiplantibacillus</taxon>
    </lineage>
</organism>
<accession>A0A660E0V1</accession>
<dbReference type="InterPro" id="IPR029058">
    <property type="entry name" value="AB_hydrolase_fold"/>
</dbReference>
<dbReference type="OrthoDB" id="2273192at2"/>
<sequence length="269" mass="29597">MSKKILVSLLACGAFLLLIIGLGLSNQLHSDQASHVISSQRRPLILIPGSDSMSNDFDVLIKQLNAQQTHPIVKLTVTKDQQLKFQEIRTKDTPLNDTIIVVHFENSRDNNETIVEQTNGLAAAITYLHKRLGLKTANALGYSNGGLILSRYLAGLSDKTPLSIRSIMLVGTPFIGTNTNQPDTTLFKPLKTHRQAFKSLHAVVNVAGDTGQSSDGIVPVSSVQAGQQLFMQQAQRYTQMTVNEAGLSHTNFLQQRYLARLVRQNLLNQ</sequence>
<dbReference type="Pfam" id="PF06028">
    <property type="entry name" value="DUF915"/>
    <property type="match status" value="1"/>
</dbReference>
<keyword evidence="2" id="KW-1185">Reference proteome</keyword>
<keyword evidence="1" id="KW-0378">Hydrolase</keyword>
<dbReference type="SUPFAM" id="SSF53474">
    <property type="entry name" value="alpha/beta-Hydrolases"/>
    <property type="match status" value="1"/>
</dbReference>
<proteinExistence type="predicted"/>